<gene>
    <name evidence="1" type="ORF">G5B17_12180</name>
</gene>
<evidence type="ECO:0000313" key="1">
    <source>
        <dbReference type="EMBL" id="NSG86148.1"/>
    </source>
</evidence>
<dbReference type="Proteomes" id="UP001644719">
    <property type="component" value="Unassembled WGS sequence"/>
</dbReference>
<sequence>MKINYETVHFNYADRIGNLTAEAVGVVKGEKHFPVYSGNQIFKPLSKSKPFSTPLFAYAEVFWSNVINEYFVSAPLYQLAFCHGYEEETQKYYDYGTVVPRIYNEDEQLLNLLEFFRKYPDKKVDIDQYENYCMMFYDYADILEASYFQNYKDLAEQFAMQILVSVLKGDQNYHYENIAFVCNKKGEILRLAPMIDHEFSTYFMFPDNSAQHMYWYSELIRSMEGHEVQDYEYDCLKNPKERQMMEKSAVCLHKNLVYIKEHYPEVTGKFIEKLNCLEHDLEENPSPFYLQENIEYPGTANSYAYMSGKARYKDHDEEKAKLLEEKYSSREKKIDFHVLSVQIVQEIKGIIRLLKVMLEKENGNWDKVKEQNDEDKAGAGFTGRKIKAYDKLELTDEQQKVLATLRQNCVEETLWSAIAAFQNYPFRTSSGLPYQYKLKIGKDGTYNKELLIDRRENSKTLSWSSIKMAFQNCRQISGIVKRPKALGDIRGISYIYPLFWKFGLIEVPEEIAKKMGGE</sequence>
<comment type="caution">
    <text evidence="1">The sequence shown here is derived from an EMBL/GenBank/DDBJ whole genome shotgun (WGS) entry which is preliminary data.</text>
</comment>
<dbReference type="Gene3D" id="1.10.1070.20">
    <property type="match status" value="1"/>
</dbReference>
<dbReference type="RefSeq" id="WP_173736084.1">
    <property type="nucleotide sequence ID" value="NZ_JAAITS010000033.1"/>
</dbReference>
<organism evidence="1 2">
    <name type="scientific">Blautia faecis</name>
    <dbReference type="NCBI Taxonomy" id="871665"/>
    <lineage>
        <taxon>Bacteria</taxon>
        <taxon>Bacillati</taxon>
        <taxon>Bacillota</taxon>
        <taxon>Clostridia</taxon>
        <taxon>Lachnospirales</taxon>
        <taxon>Lachnospiraceae</taxon>
        <taxon>Blautia</taxon>
    </lineage>
</organism>
<evidence type="ECO:0000313" key="2">
    <source>
        <dbReference type="Proteomes" id="UP001644719"/>
    </source>
</evidence>
<accession>A0ABX2H7U2</accession>
<protein>
    <submittedName>
        <fullName evidence="1">Uncharacterized protein</fullName>
    </submittedName>
</protein>
<proteinExistence type="predicted"/>
<name>A0ABX2H7U2_9FIRM</name>
<dbReference type="EMBL" id="JAAITS010000033">
    <property type="protein sequence ID" value="NSG86148.1"/>
    <property type="molecule type" value="Genomic_DNA"/>
</dbReference>
<reference evidence="1 2" key="1">
    <citation type="journal article" date="2020" name="Cell Host Microbe">
        <title>Functional and Genomic Variation between Human-Derived Isolates of Lachnospiraceae Reveals Inter- and Intra-Species Diversity.</title>
        <authorList>
            <person name="Sorbara M.T."/>
            <person name="Littmann E.R."/>
            <person name="Fontana E."/>
            <person name="Moody T.U."/>
            <person name="Kohout C.E."/>
            <person name="Gjonbalaj M."/>
            <person name="Eaton V."/>
            <person name="Seok R."/>
            <person name="Leiner I.M."/>
            <person name="Pamer E.G."/>
        </authorList>
    </citation>
    <scope>NUCLEOTIDE SEQUENCE [LARGE SCALE GENOMIC DNA]</scope>
    <source>
        <strain evidence="1 2">MSK.17.74</strain>
    </source>
</reference>
<keyword evidence="2" id="KW-1185">Reference proteome</keyword>